<dbReference type="InterPro" id="IPR004302">
    <property type="entry name" value="Cellulose/chitin-bd_N"/>
</dbReference>
<dbReference type="Gene3D" id="2.70.50.50">
    <property type="entry name" value="chitin-binding protein cbp21"/>
    <property type="match status" value="1"/>
</dbReference>
<keyword evidence="3" id="KW-1133">Transmembrane helix</keyword>
<keyword evidence="3" id="KW-0472">Membrane</keyword>
<evidence type="ECO:0000256" key="4">
    <source>
        <dbReference type="SAM" id="SignalP"/>
    </source>
</evidence>
<protein>
    <submittedName>
        <fullName evidence="6">Chitin-binding protein</fullName>
    </submittedName>
</protein>
<evidence type="ECO:0000313" key="6">
    <source>
        <dbReference type="EMBL" id="GGP08968.1"/>
    </source>
</evidence>
<dbReference type="Pfam" id="PF03067">
    <property type="entry name" value="LPMO_10"/>
    <property type="match status" value="1"/>
</dbReference>
<evidence type="ECO:0000313" key="7">
    <source>
        <dbReference type="Proteomes" id="UP000660745"/>
    </source>
</evidence>
<dbReference type="RefSeq" id="WP_225277214.1">
    <property type="nucleotide sequence ID" value="NZ_BMNK01000007.1"/>
</dbReference>
<evidence type="ECO:0000256" key="1">
    <source>
        <dbReference type="ARBA" id="ARBA00022729"/>
    </source>
</evidence>
<keyword evidence="1 4" id="KW-0732">Signal</keyword>
<comment type="caution">
    <text evidence="6">The sequence shown here is derived from an EMBL/GenBank/DDBJ whole genome shotgun (WGS) entry which is preliminary data.</text>
</comment>
<reference evidence="6" key="2">
    <citation type="submission" date="2020-09" db="EMBL/GenBank/DDBJ databases">
        <authorList>
            <person name="Sun Q."/>
            <person name="Zhou Y."/>
        </authorList>
    </citation>
    <scope>NUCLEOTIDE SEQUENCE</scope>
    <source>
        <strain evidence="6">CGMCC 4.7430</strain>
    </source>
</reference>
<keyword evidence="7" id="KW-1185">Reference proteome</keyword>
<sequence>MAVLHRIVGTAVLGAGLLLPALSATGVAVAQEASAHGVQVVHGGLTSPVSRAAACGVESTLKAGPACVAAAKVSGRLMVEEWDDLRVADVAGRDREMIPDGKLCSGGLDQFGGLDLARADWPATDLAPGANYTFRYRGTIPHQGTFRMYVTADGYDPSRPLTWSDLERKPFLKVTDPLLTDGSYTMKGRLPAGKNGRHLIYTIWQNSDTPDTYYSCSDVVFGDAADAESPSARTSDAADAEPASVETPDAAVAEPTSVATPDAADATAPDVGDAEAPDDTPAVANAGTDAPAVQDGDLVWVLGAAGLLAIATAGAIVVLLRRR</sequence>
<name>A0A918E6R1_9ACTN</name>
<dbReference type="InterPro" id="IPR051024">
    <property type="entry name" value="GlcNAc_Chitin_IntDeg"/>
</dbReference>
<feature type="signal peptide" evidence="4">
    <location>
        <begin position="1"/>
        <end position="30"/>
    </location>
</feature>
<dbReference type="InterPro" id="IPR014756">
    <property type="entry name" value="Ig_E-set"/>
</dbReference>
<accession>A0A918E6R1</accession>
<organism evidence="6 7">
    <name type="scientific">Nonomuraea glycinis</name>
    <dbReference type="NCBI Taxonomy" id="2047744"/>
    <lineage>
        <taxon>Bacteria</taxon>
        <taxon>Bacillati</taxon>
        <taxon>Actinomycetota</taxon>
        <taxon>Actinomycetes</taxon>
        <taxon>Streptosporangiales</taxon>
        <taxon>Streptosporangiaceae</taxon>
        <taxon>Nonomuraea</taxon>
    </lineage>
</organism>
<dbReference type="Proteomes" id="UP000660745">
    <property type="component" value="Unassembled WGS sequence"/>
</dbReference>
<feature type="compositionally biased region" description="Low complexity" evidence="2">
    <location>
        <begin position="258"/>
        <end position="271"/>
    </location>
</feature>
<proteinExistence type="predicted"/>
<keyword evidence="3" id="KW-0812">Transmembrane</keyword>
<evidence type="ECO:0000256" key="3">
    <source>
        <dbReference type="SAM" id="Phobius"/>
    </source>
</evidence>
<feature type="chain" id="PRO_5037931985" evidence="4">
    <location>
        <begin position="31"/>
        <end position="323"/>
    </location>
</feature>
<evidence type="ECO:0000256" key="2">
    <source>
        <dbReference type="SAM" id="MobiDB-lite"/>
    </source>
</evidence>
<dbReference type="SUPFAM" id="SSF81296">
    <property type="entry name" value="E set domains"/>
    <property type="match status" value="1"/>
</dbReference>
<dbReference type="PANTHER" id="PTHR34823">
    <property type="entry name" value="GLCNAC-BINDING PROTEIN A"/>
    <property type="match status" value="1"/>
</dbReference>
<dbReference type="PANTHER" id="PTHR34823:SF1">
    <property type="entry name" value="CHITIN-BINDING TYPE-4 DOMAIN-CONTAINING PROTEIN"/>
    <property type="match status" value="1"/>
</dbReference>
<feature type="region of interest" description="Disordered" evidence="2">
    <location>
        <begin position="227"/>
        <end position="288"/>
    </location>
</feature>
<feature type="transmembrane region" description="Helical" evidence="3">
    <location>
        <begin position="298"/>
        <end position="320"/>
    </location>
</feature>
<reference evidence="6" key="1">
    <citation type="journal article" date="2014" name="Int. J. Syst. Evol. Microbiol.">
        <title>Complete genome sequence of Corynebacterium casei LMG S-19264T (=DSM 44701T), isolated from a smear-ripened cheese.</title>
        <authorList>
            <consortium name="US DOE Joint Genome Institute (JGI-PGF)"/>
            <person name="Walter F."/>
            <person name="Albersmeier A."/>
            <person name="Kalinowski J."/>
            <person name="Ruckert C."/>
        </authorList>
    </citation>
    <scope>NUCLEOTIDE SEQUENCE</scope>
    <source>
        <strain evidence="6">CGMCC 4.7430</strain>
    </source>
</reference>
<dbReference type="EMBL" id="BMNK01000007">
    <property type="protein sequence ID" value="GGP08968.1"/>
    <property type="molecule type" value="Genomic_DNA"/>
</dbReference>
<evidence type="ECO:0000259" key="5">
    <source>
        <dbReference type="Pfam" id="PF03067"/>
    </source>
</evidence>
<dbReference type="CDD" id="cd21177">
    <property type="entry name" value="LPMO_AA10"/>
    <property type="match status" value="1"/>
</dbReference>
<feature type="domain" description="Chitin-binding type-4" evidence="5">
    <location>
        <begin position="42"/>
        <end position="219"/>
    </location>
</feature>
<gene>
    <name evidence="6" type="ORF">GCM10012278_42770</name>
</gene>
<dbReference type="AlphaFoldDB" id="A0A918E6R1"/>